<comment type="pathway">
    <text evidence="5">Cofactor biosynthesis; coenzyme A biosynthesis; CoA from (R)-pantothenate: step 5/5.</text>
</comment>
<organism evidence="7 8">
    <name type="scientific">Aeribacillus pallidus</name>
    <dbReference type="NCBI Taxonomy" id="33936"/>
    <lineage>
        <taxon>Bacteria</taxon>
        <taxon>Bacillati</taxon>
        <taxon>Bacillota</taxon>
        <taxon>Bacilli</taxon>
        <taxon>Bacillales</taxon>
        <taxon>Bacillaceae</taxon>
        <taxon>Aeribacillus</taxon>
    </lineage>
</organism>
<dbReference type="InterPro" id="IPR001977">
    <property type="entry name" value="Depp_CoAkinase"/>
</dbReference>
<evidence type="ECO:0000313" key="7">
    <source>
        <dbReference type="EMBL" id="KZN97155.1"/>
    </source>
</evidence>
<dbReference type="GO" id="GO:0005737">
    <property type="term" value="C:cytoplasm"/>
    <property type="evidence" value="ECO:0007669"/>
    <property type="project" value="UniProtKB-SubCell"/>
</dbReference>
<keyword evidence="5" id="KW-0808">Transferase</keyword>
<dbReference type="FunFam" id="3.40.50.300:FF:000485">
    <property type="entry name" value="Dephospho-CoA kinase CAB5"/>
    <property type="match status" value="1"/>
</dbReference>
<dbReference type="InterPro" id="IPR027417">
    <property type="entry name" value="P-loop_NTPase"/>
</dbReference>
<dbReference type="EMBL" id="LWBR01000013">
    <property type="protein sequence ID" value="KZN97155.1"/>
    <property type="molecule type" value="Genomic_DNA"/>
</dbReference>
<dbReference type="SUPFAM" id="SSF52540">
    <property type="entry name" value="P-loop containing nucleoside triphosphate hydrolases"/>
    <property type="match status" value="1"/>
</dbReference>
<dbReference type="GO" id="GO:0004140">
    <property type="term" value="F:dephospho-CoA kinase activity"/>
    <property type="evidence" value="ECO:0007669"/>
    <property type="project" value="UniProtKB-UniRule"/>
</dbReference>
<keyword evidence="3 5" id="KW-0067">ATP-binding</keyword>
<dbReference type="Pfam" id="PF01121">
    <property type="entry name" value="CoaE"/>
    <property type="match status" value="1"/>
</dbReference>
<dbReference type="GO" id="GO:0005524">
    <property type="term" value="F:ATP binding"/>
    <property type="evidence" value="ECO:0007669"/>
    <property type="project" value="UniProtKB-UniRule"/>
</dbReference>
<dbReference type="Gene3D" id="3.40.50.300">
    <property type="entry name" value="P-loop containing nucleotide triphosphate hydrolases"/>
    <property type="match status" value="1"/>
</dbReference>
<evidence type="ECO:0000256" key="4">
    <source>
        <dbReference type="ARBA" id="ARBA00022993"/>
    </source>
</evidence>
<accession>A0A165YJT5</accession>
<sequence length="199" mass="22413">MTMIIGLTGGIASGKSTVSEMLKKRGIPVIDADLIAREVVEVGKKAYTEIVNAFGKEILNEDLTINRARLGSIVFQNEDKREKLNSIVHPEVRLEMKRRQEQLISEGAKAVVLDIPLLFESNLKHLVDKVIVVYTGEKNQLERLMKRNNFSKKEALSRINAQMPLKEKVKFADAVINNDGTLEETEQQLENILMNWGIG</sequence>
<dbReference type="RefSeq" id="WP_063387409.1">
    <property type="nucleotide sequence ID" value="NZ_LWBR01000013.1"/>
</dbReference>
<dbReference type="PROSITE" id="PS51219">
    <property type="entry name" value="DPCK"/>
    <property type="match status" value="1"/>
</dbReference>
<keyword evidence="4 5" id="KW-0173">Coenzyme A biosynthesis</keyword>
<evidence type="ECO:0000256" key="1">
    <source>
        <dbReference type="ARBA" id="ARBA00009018"/>
    </source>
</evidence>
<keyword evidence="8" id="KW-1185">Reference proteome</keyword>
<dbReference type="NCBIfam" id="TIGR00152">
    <property type="entry name" value="dephospho-CoA kinase"/>
    <property type="match status" value="1"/>
</dbReference>
<dbReference type="AlphaFoldDB" id="A0A165YJT5"/>
<evidence type="ECO:0000313" key="8">
    <source>
        <dbReference type="Proteomes" id="UP000076476"/>
    </source>
</evidence>
<gene>
    <name evidence="5" type="primary">coaE</name>
    <name evidence="7" type="ORF">AZI98_06255</name>
</gene>
<comment type="similarity">
    <text evidence="1 5">Belongs to the CoaE family.</text>
</comment>
<keyword evidence="5 7" id="KW-0418">Kinase</keyword>
<dbReference type="PANTHER" id="PTHR10695">
    <property type="entry name" value="DEPHOSPHO-COA KINASE-RELATED"/>
    <property type="match status" value="1"/>
</dbReference>
<dbReference type="STRING" id="33936.AZI98_06255"/>
<evidence type="ECO:0000256" key="2">
    <source>
        <dbReference type="ARBA" id="ARBA00022741"/>
    </source>
</evidence>
<evidence type="ECO:0000256" key="5">
    <source>
        <dbReference type="HAMAP-Rule" id="MF_00376"/>
    </source>
</evidence>
<evidence type="ECO:0000256" key="6">
    <source>
        <dbReference type="NCBIfam" id="TIGR00152"/>
    </source>
</evidence>
<comment type="function">
    <text evidence="5">Catalyzes the phosphorylation of the 3'-hydroxyl group of dephosphocoenzyme A to form coenzyme A.</text>
</comment>
<keyword evidence="2 5" id="KW-0547">Nucleotide-binding</keyword>
<dbReference type="HAMAP" id="MF_00376">
    <property type="entry name" value="Dephospho_CoA_kinase"/>
    <property type="match status" value="1"/>
</dbReference>
<dbReference type="EC" id="2.7.1.24" evidence="5 6"/>
<dbReference type="GO" id="GO:0015937">
    <property type="term" value="P:coenzyme A biosynthetic process"/>
    <property type="evidence" value="ECO:0007669"/>
    <property type="project" value="UniProtKB-UniRule"/>
</dbReference>
<dbReference type="CDD" id="cd02022">
    <property type="entry name" value="DPCK"/>
    <property type="match status" value="1"/>
</dbReference>
<dbReference type="UniPathway" id="UPA00241">
    <property type="reaction ID" value="UER00356"/>
</dbReference>
<feature type="binding site" evidence="5">
    <location>
        <begin position="12"/>
        <end position="17"/>
    </location>
    <ligand>
        <name>ATP</name>
        <dbReference type="ChEBI" id="CHEBI:30616"/>
    </ligand>
</feature>
<proteinExistence type="inferred from homology"/>
<comment type="caution">
    <text evidence="7">The sequence shown here is derived from an EMBL/GenBank/DDBJ whole genome shotgun (WGS) entry which is preliminary data.</text>
</comment>
<dbReference type="PANTHER" id="PTHR10695:SF46">
    <property type="entry name" value="BIFUNCTIONAL COENZYME A SYNTHASE-RELATED"/>
    <property type="match status" value="1"/>
</dbReference>
<dbReference type="Proteomes" id="UP000076476">
    <property type="component" value="Unassembled WGS sequence"/>
</dbReference>
<protein>
    <recommendedName>
        <fullName evidence="5 6">Dephospho-CoA kinase</fullName>
        <ecNumber evidence="5 6">2.7.1.24</ecNumber>
    </recommendedName>
    <alternativeName>
        <fullName evidence="5">Dephosphocoenzyme A kinase</fullName>
    </alternativeName>
</protein>
<name>A0A165YJT5_9BACI</name>
<dbReference type="OrthoDB" id="9812943at2"/>
<reference evidence="7 8" key="1">
    <citation type="submission" date="2016-04" db="EMBL/GenBank/DDBJ databases">
        <title>Draft genome sequence of Aeribacillus pallidus 8m3 from petroleum reservoir.</title>
        <authorList>
            <person name="Poltaraus A.B."/>
            <person name="Nazina T.N."/>
            <person name="Tourova T.P."/>
            <person name="Malakho S.M."/>
            <person name="Korshunova A.V."/>
            <person name="Sokolova D.S."/>
        </authorList>
    </citation>
    <scope>NUCLEOTIDE SEQUENCE [LARGE SCALE GENOMIC DNA]</scope>
    <source>
        <strain evidence="7 8">8m3</strain>
    </source>
</reference>
<comment type="subcellular location">
    <subcellularLocation>
        <location evidence="5">Cytoplasm</location>
    </subcellularLocation>
</comment>
<keyword evidence="5" id="KW-0963">Cytoplasm</keyword>
<comment type="catalytic activity">
    <reaction evidence="5">
        <text>3'-dephospho-CoA + ATP = ADP + CoA + H(+)</text>
        <dbReference type="Rhea" id="RHEA:18245"/>
        <dbReference type="ChEBI" id="CHEBI:15378"/>
        <dbReference type="ChEBI" id="CHEBI:30616"/>
        <dbReference type="ChEBI" id="CHEBI:57287"/>
        <dbReference type="ChEBI" id="CHEBI:57328"/>
        <dbReference type="ChEBI" id="CHEBI:456216"/>
        <dbReference type="EC" id="2.7.1.24"/>
    </reaction>
</comment>
<evidence type="ECO:0000256" key="3">
    <source>
        <dbReference type="ARBA" id="ARBA00022840"/>
    </source>
</evidence>